<sequence>MRELQTCFSQSQARLAINPPKEPVSAYQGRTAQGEGNVYAALQAKSHKRAGTSLSKETLDQGAQCCKRKCQKLKCTLLRLVLGTNQGCLADKSSNAQSRTWHARYHLTIGAIRLACSLEDSDMSSRSTSFQLILRSQVPCLSG</sequence>
<evidence type="ECO:0000313" key="2">
    <source>
        <dbReference type="Proteomes" id="UP001178507"/>
    </source>
</evidence>
<dbReference type="Proteomes" id="UP001178507">
    <property type="component" value="Unassembled WGS sequence"/>
</dbReference>
<name>A0AA36MPB2_9DINO</name>
<dbReference type="AlphaFoldDB" id="A0AA36MPB2"/>
<keyword evidence="2" id="KW-1185">Reference proteome</keyword>
<dbReference type="EMBL" id="CAUJNA010000694">
    <property type="protein sequence ID" value="CAJ1380235.1"/>
    <property type="molecule type" value="Genomic_DNA"/>
</dbReference>
<gene>
    <name evidence="1" type="ORF">EVOR1521_LOCUS8232</name>
</gene>
<evidence type="ECO:0000313" key="1">
    <source>
        <dbReference type="EMBL" id="CAJ1380235.1"/>
    </source>
</evidence>
<proteinExistence type="predicted"/>
<accession>A0AA36MPB2</accession>
<reference evidence="1" key="1">
    <citation type="submission" date="2023-08" db="EMBL/GenBank/DDBJ databases">
        <authorList>
            <person name="Chen Y."/>
            <person name="Shah S."/>
            <person name="Dougan E. K."/>
            <person name="Thang M."/>
            <person name="Chan C."/>
        </authorList>
    </citation>
    <scope>NUCLEOTIDE SEQUENCE</scope>
</reference>
<protein>
    <submittedName>
        <fullName evidence="1">Uncharacterized protein</fullName>
    </submittedName>
</protein>
<comment type="caution">
    <text evidence="1">The sequence shown here is derived from an EMBL/GenBank/DDBJ whole genome shotgun (WGS) entry which is preliminary data.</text>
</comment>
<organism evidence="1 2">
    <name type="scientific">Effrenium voratum</name>
    <dbReference type="NCBI Taxonomy" id="2562239"/>
    <lineage>
        <taxon>Eukaryota</taxon>
        <taxon>Sar</taxon>
        <taxon>Alveolata</taxon>
        <taxon>Dinophyceae</taxon>
        <taxon>Suessiales</taxon>
        <taxon>Symbiodiniaceae</taxon>
        <taxon>Effrenium</taxon>
    </lineage>
</organism>